<organism evidence="1">
    <name type="scientific">Anguilla anguilla</name>
    <name type="common">European freshwater eel</name>
    <name type="synonym">Muraena anguilla</name>
    <dbReference type="NCBI Taxonomy" id="7936"/>
    <lineage>
        <taxon>Eukaryota</taxon>
        <taxon>Metazoa</taxon>
        <taxon>Chordata</taxon>
        <taxon>Craniata</taxon>
        <taxon>Vertebrata</taxon>
        <taxon>Euteleostomi</taxon>
        <taxon>Actinopterygii</taxon>
        <taxon>Neopterygii</taxon>
        <taxon>Teleostei</taxon>
        <taxon>Anguilliformes</taxon>
        <taxon>Anguillidae</taxon>
        <taxon>Anguilla</taxon>
    </lineage>
</organism>
<accession>A0A0E9VQT3</accession>
<protein>
    <submittedName>
        <fullName evidence="1">Uncharacterized protein</fullName>
    </submittedName>
</protein>
<dbReference type="EMBL" id="GBXM01056717">
    <property type="protein sequence ID" value="JAH51860.1"/>
    <property type="molecule type" value="Transcribed_RNA"/>
</dbReference>
<sequence>MVLLGRLLVVSLSSFVEEISFLHVGFEAQRNNHRP</sequence>
<proteinExistence type="predicted"/>
<evidence type="ECO:0000313" key="1">
    <source>
        <dbReference type="EMBL" id="JAH79730.1"/>
    </source>
</evidence>
<dbReference type="AlphaFoldDB" id="A0A0E9VQT3"/>
<name>A0A0E9VQT3_ANGAN</name>
<reference evidence="1" key="2">
    <citation type="journal article" date="2015" name="Fish Shellfish Immunol.">
        <title>Early steps in the European eel (Anguilla anguilla)-Vibrio vulnificus interaction in the gills: Role of the RtxA13 toxin.</title>
        <authorList>
            <person name="Callol A."/>
            <person name="Pajuelo D."/>
            <person name="Ebbesson L."/>
            <person name="Teles M."/>
            <person name="MacKenzie S."/>
            <person name="Amaro C."/>
        </authorList>
    </citation>
    <scope>NUCLEOTIDE SEQUENCE</scope>
</reference>
<reference evidence="1" key="1">
    <citation type="submission" date="2014-11" db="EMBL/GenBank/DDBJ databases">
        <authorList>
            <person name="Amaro Gonzalez C."/>
        </authorList>
    </citation>
    <scope>NUCLEOTIDE SEQUENCE</scope>
</reference>
<dbReference type="EMBL" id="GBXM01028847">
    <property type="protein sequence ID" value="JAH79730.1"/>
    <property type="molecule type" value="Transcribed_RNA"/>
</dbReference>